<proteinExistence type="predicted"/>
<dbReference type="InterPro" id="IPR036361">
    <property type="entry name" value="SAP_dom_sf"/>
</dbReference>
<dbReference type="PANTHER" id="PTHR15683">
    <property type="entry name" value="SCAFFOLD ATTACHMENT FACTOR B-RELATED"/>
    <property type="match status" value="1"/>
</dbReference>
<comment type="subcellular location">
    <subcellularLocation>
        <location evidence="1">Nucleus</location>
    </subcellularLocation>
</comment>
<sequence length="62" mass="6613">MAAATGAVAASAASGQAEGKKITDLRVIDLKSELKRRNLDITGVKTVLISRLKQVKNMKQMS</sequence>
<accession>H2R8D2</accession>
<dbReference type="EMBL" id="AACZ04064597">
    <property type="status" value="NOT_ANNOTATED_CDS"/>
    <property type="molecule type" value="Genomic_DNA"/>
</dbReference>
<dbReference type="SMART" id="SM00513">
    <property type="entry name" value="SAP"/>
    <property type="match status" value="1"/>
</dbReference>
<gene>
    <name evidence="5 7" type="primary">SLTM</name>
</gene>
<dbReference type="SUPFAM" id="SSF68906">
    <property type="entry name" value="SAP domain"/>
    <property type="match status" value="1"/>
</dbReference>
<dbReference type="Proteomes" id="UP000002277">
    <property type="component" value="Chromosome 15"/>
</dbReference>
<reference evidence="5" key="3">
    <citation type="submission" date="2025-09" db="UniProtKB">
        <authorList>
            <consortium name="Ensembl"/>
        </authorList>
    </citation>
    <scope>IDENTIFICATION</scope>
</reference>
<reference evidence="5" key="2">
    <citation type="submission" date="2025-08" db="UniProtKB">
        <authorList>
            <consortium name="Ensembl"/>
        </authorList>
    </citation>
    <scope>IDENTIFICATION</scope>
</reference>
<dbReference type="InterPro" id="IPR051738">
    <property type="entry name" value="SAF_Modulators"/>
</dbReference>
<evidence type="ECO:0000256" key="3">
    <source>
        <dbReference type="ARBA" id="ARBA00023242"/>
    </source>
</evidence>
<keyword evidence="6" id="KW-1185">Reference proteome</keyword>
<evidence type="ECO:0000256" key="2">
    <source>
        <dbReference type="ARBA" id="ARBA00022884"/>
    </source>
</evidence>
<dbReference type="Pfam" id="PF02037">
    <property type="entry name" value="SAP"/>
    <property type="match status" value="1"/>
</dbReference>
<dbReference type="Ensembl" id="ENSPTRT00000058457.2">
    <property type="protein sequence ID" value="ENSPTRP00000051461.2"/>
    <property type="gene ID" value="ENSPTRG00000007121.6"/>
</dbReference>
<name>A0A2J8NS80_PANTR</name>
<evidence type="ECO:0000313" key="5">
    <source>
        <dbReference type="Ensembl" id="ENSPTRP00000051461.2"/>
    </source>
</evidence>
<organism evidence="5 6">
    <name type="scientific">Pan troglodytes</name>
    <name type="common">Chimpanzee</name>
    <dbReference type="NCBI Taxonomy" id="9598"/>
    <lineage>
        <taxon>Eukaryota</taxon>
        <taxon>Metazoa</taxon>
        <taxon>Chordata</taxon>
        <taxon>Craniata</taxon>
        <taxon>Vertebrata</taxon>
        <taxon>Euteleostomi</taxon>
        <taxon>Mammalia</taxon>
        <taxon>Eutheria</taxon>
        <taxon>Euarchontoglires</taxon>
        <taxon>Primates</taxon>
        <taxon>Haplorrhini</taxon>
        <taxon>Catarrhini</taxon>
        <taxon>Hominidae</taxon>
        <taxon>Pan</taxon>
    </lineage>
</organism>
<dbReference type="GO" id="GO:0003723">
    <property type="term" value="F:RNA binding"/>
    <property type="evidence" value="ECO:0007669"/>
    <property type="project" value="UniProtKB-KW"/>
</dbReference>
<dbReference type="FunFam" id="1.10.720.30:FF:000010">
    <property type="entry name" value="SAFB-like transcription modulator isoform X2"/>
    <property type="match status" value="1"/>
</dbReference>
<dbReference type="PANTHER" id="PTHR15683:SF5">
    <property type="entry name" value="SAFB-LIKE TRANSCRIPTION MODULATOR"/>
    <property type="match status" value="1"/>
</dbReference>
<dbReference type="PROSITE" id="PS50800">
    <property type="entry name" value="SAP"/>
    <property type="match status" value="1"/>
</dbReference>
<reference evidence="5 6" key="1">
    <citation type="journal article" date="2005" name="Nature">
        <title>Initial sequence of the chimpanzee genome and comparison with the human genome.</title>
        <authorList>
            <consortium name="Chimpanzee sequencing and analysis consortium"/>
        </authorList>
    </citation>
    <scope>NUCLEOTIDE SEQUENCE [LARGE SCALE GENOMIC DNA]</scope>
</reference>
<dbReference type="GeneTree" id="ENSGT00940000156573"/>
<dbReference type="AlphaFoldDB" id="A0A2J8NS80"/>
<feature type="domain" description="SAP" evidence="4">
    <location>
        <begin position="22"/>
        <end position="56"/>
    </location>
</feature>
<dbReference type="GO" id="GO:0005634">
    <property type="term" value="C:nucleus"/>
    <property type="evidence" value="ECO:0007669"/>
    <property type="project" value="UniProtKB-SubCell"/>
</dbReference>
<dbReference type="Gene3D" id="1.10.720.30">
    <property type="entry name" value="SAP domain"/>
    <property type="match status" value="1"/>
</dbReference>
<dbReference type="InterPro" id="IPR003034">
    <property type="entry name" value="SAP_dom"/>
</dbReference>
<evidence type="ECO:0000259" key="4">
    <source>
        <dbReference type="PROSITE" id="PS50800"/>
    </source>
</evidence>
<protein>
    <submittedName>
        <fullName evidence="5">SAFB like transcription modulator</fullName>
    </submittedName>
</protein>
<evidence type="ECO:0000256" key="1">
    <source>
        <dbReference type="ARBA" id="ARBA00004123"/>
    </source>
</evidence>
<dbReference type="VGNC" id="VGNC:6468">
    <property type="gene designation" value="SLTM"/>
</dbReference>
<dbReference type="SMR" id="A0A2J8NS80"/>
<keyword evidence="3" id="KW-0539">Nucleus</keyword>
<accession>A0A2J8NS80</accession>
<evidence type="ECO:0000313" key="6">
    <source>
        <dbReference type="Proteomes" id="UP000002277"/>
    </source>
</evidence>
<evidence type="ECO:0000313" key="7">
    <source>
        <dbReference type="VGNC" id="VGNC:6468"/>
    </source>
</evidence>
<dbReference type="Bgee" id="ENSPTRG00000007121">
    <property type="expression patterns" value="Expressed in thymus and 21 other cell types or tissues"/>
</dbReference>
<keyword evidence="2" id="KW-0694">RNA-binding</keyword>